<dbReference type="Proteomes" id="UP000320762">
    <property type="component" value="Unassembled WGS sequence"/>
</dbReference>
<dbReference type="InterPro" id="IPR036972">
    <property type="entry name" value="Cyt_c_oxidase_su5b_sf"/>
</dbReference>
<dbReference type="InterPro" id="IPR002124">
    <property type="entry name" value="Cyt_c_oxidase_su5b"/>
</dbReference>
<evidence type="ECO:0000256" key="3">
    <source>
        <dbReference type="ARBA" id="ARBA00022723"/>
    </source>
</evidence>
<evidence type="ECO:0000256" key="10">
    <source>
        <dbReference type="ARBA" id="ARBA00070613"/>
    </source>
</evidence>
<comment type="similarity">
    <text evidence="2">Belongs to the cytochrome c oxidase subunit 5B family.</text>
</comment>
<keyword evidence="4" id="KW-0999">Mitochondrion inner membrane</keyword>
<evidence type="ECO:0000256" key="7">
    <source>
        <dbReference type="ARBA" id="ARBA00023128"/>
    </source>
</evidence>
<dbReference type="STRING" id="97359.A0A550CIZ4"/>
<dbReference type="Pfam" id="PF01215">
    <property type="entry name" value="COX5B"/>
    <property type="match status" value="1"/>
</dbReference>
<keyword evidence="8" id="KW-0472">Membrane</keyword>
<comment type="subcellular location">
    <subcellularLocation>
        <location evidence="1">Mitochondrion inner membrane</location>
        <topology evidence="1">Peripheral membrane protein</topology>
        <orientation evidence="1">Matrix side</orientation>
    </subcellularLocation>
</comment>
<evidence type="ECO:0000256" key="5">
    <source>
        <dbReference type="ARBA" id="ARBA00022833"/>
    </source>
</evidence>
<feature type="binding site" evidence="11">
    <location>
        <position position="112"/>
    </location>
    <ligand>
        <name>Zn(2+)</name>
        <dbReference type="ChEBI" id="CHEBI:29105"/>
    </ligand>
</feature>
<evidence type="ECO:0000256" key="8">
    <source>
        <dbReference type="ARBA" id="ARBA00023136"/>
    </source>
</evidence>
<feature type="binding site" evidence="11">
    <location>
        <position position="130"/>
    </location>
    <ligand>
        <name>Zn(2+)</name>
        <dbReference type="ChEBI" id="CHEBI:29105"/>
    </ligand>
</feature>
<keyword evidence="3 11" id="KW-0479">Metal-binding</keyword>
<keyword evidence="6" id="KW-0809">Transit peptide</keyword>
<evidence type="ECO:0000313" key="13">
    <source>
        <dbReference type="Proteomes" id="UP000320762"/>
    </source>
</evidence>
<dbReference type="SUPFAM" id="SSF57802">
    <property type="entry name" value="Rubredoxin-like"/>
    <property type="match status" value="1"/>
</dbReference>
<dbReference type="OrthoDB" id="10249250at2759"/>
<comment type="caution">
    <text evidence="12">The sequence shown here is derived from an EMBL/GenBank/DDBJ whole genome shotgun (WGS) entry which is preliminary data.</text>
</comment>
<reference evidence="12 13" key="1">
    <citation type="journal article" date="2019" name="New Phytol.">
        <title>Comparative genomics reveals unique wood-decay strategies and fruiting body development in the Schizophyllaceae.</title>
        <authorList>
            <person name="Almasi E."/>
            <person name="Sahu N."/>
            <person name="Krizsan K."/>
            <person name="Balint B."/>
            <person name="Kovacs G.M."/>
            <person name="Kiss B."/>
            <person name="Cseklye J."/>
            <person name="Drula E."/>
            <person name="Henrissat B."/>
            <person name="Nagy I."/>
            <person name="Chovatia M."/>
            <person name="Adam C."/>
            <person name="LaButti K."/>
            <person name="Lipzen A."/>
            <person name="Riley R."/>
            <person name="Grigoriev I.V."/>
            <person name="Nagy L.G."/>
        </authorList>
    </citation>
    <scope>NUCLEOTIDE SEQUENCE [LARGE SCALE GENOMIC DNA]</scope>
    <source>
        <strain evidence="12 13">NL-1724</strain>
    </source>
</reference>
<feature type="binding site" evidence="11">
    <location>
        <position position="127"/>
    </location>
    <ligand>
        <name>Zn(2+)</name>
        <dbReference type="ChEBI" id="CHEBI:29105"/>
    </ligand>
</feature>
<keyword evidence="5 11" id="KW-0862">Zinc</keyword>
<gene>
    <name evidence="12" type="ORF">BD626DRAFT_489881</name>
</gene>
<evidence type="ECO:0000256" key="11">
    <source>
        <dbReference type="PIRSR" id="PIRSR602124-2"/>
    </source>
</evidence>
<accession>A0A550CIZ4</accession>
<dbReference type="AlphaFoldDB" id="A0A550CIZ4"/>
<evidence type="ECO:0000256" key="4">
    <source>
        <dbReference type="ARBA" id="ARBA00022792"/>
    </source>
</evidence>
<dbReference type="PANTHER" id="PTHR10122:SF0">
    <property type="entry name" value="CYTOCHROME C OXIDASE SUBUNIT 5B, ISOFORM A-RELATED"/>
    <property type="match status" value="1"/>
</dbReference>
<dbReference type="EMBL" id="VDMD01000006">
    <property type="protein sequence ID" value="TRM64790.1"/>
    <property type="molecule type" value="Genomic_DNA"/>
</dbReference>
<evidence type="ECO:0000256" key="9">
    <source>
        <dbReference type="ARBA" id="ARBA00031366"/>
    </source>
</evidence>
<evidence type="ECO:0000256" key="6">
    <source>
        <dbReference type="ARBA" id="ARBA00022946"/>
    </source>
</evidence>
<dbReference type="GO" id="GO:0045277">
    <property type="term" value="C:respiratory chain complex IV"/>
    <property type="evidence" value="ECO:0007669"/>
    <property type="project" value="InterPro"/>
</dbReference>
<evidence type="ECO:0000256" key="1">
    <source>
        <dbReference type="ARBA" id="ARBA00004443"/>
    </source>
</evidence>
<organism evidence="12 13">
    <name type="scientific">Schizophyllum amplum</name>
    <dbReference type="NCBI Taxonomy" id="97359"/>
    <lineage>
        <taxon>Eukaryota</taxon>
        <taxon>Fungi</taxon>
        <taxon>Dikarya</taxon>
        <taxon>Basidiomycota</taxon>
        <taxon>Agaricomycotina</taxon>
        <taxon>Agaricomycetes</taxon>
        <taxon>Agaricomycetidae</taxon>
        <taxon>Agaricales</taxon>
        <taxon>Schizophyllaceae</taxon>
        <taxon>Schizophyllum</taxon>
    </lineage>
</organism>
<dbReference type="PANTHER" id="PTHR10122">
    <property type="entry name" value="CYTOCHROME C OXIDASE SUBUNIT 5B, MITOCHONDRIAL"/>
    <property type="match status" value="1"/>
</dbReference>
<dbReference type="GO" id="GO:0046872">
    <property type="term" value="F:metal ion binding"/>
    <property type="evidence" value="ECO:0007669"/>
    <property type="project" value="UniProtKB-KW"/>
</dbReference>
<proteinExistence type="inferred from homology"/>
<name>A0A550CIZ4_9AGAR</name>
<keyword evidence="7" id="KW-0496">Mitochondrion</keyword>
<sequence>MLRSLSAVRPAARAGARAVRALSSTARVASAHGPEAPKIYGPGGKPGEIPSNWEQATGLERLELLGDLQGIKVFDDSPLDSSRIGTKKDPIMVPSFDVDRIIGCTGSPADSHHILWFHVRKDKQTRCTECGSVYQLDYITEDRAMISLEPPAVKKLTAEE</sequence>
<dbReference type="GO" id="GO:0005743">
    <property type="term" value="C:mitochondrial inner membrane"/>
    <property type="evidence" value="ECO:0007669"/>
    <property type="project" value="UniProtKB-SubCell"/>
</dbReference>
<dbReference type="FunFam" id="2.60.11.10:FF:000003">
    <property type="entry name" value="Cytochrome c oxidase subunit IV"/>
    <property type="match status" value="1"/>
</dbReference>
<evidence type="ECO:0000256" key="2">
    <source>
        <dbReference type="ARBA" id="ARBA00010292"/>
    </source>
</evidence>
<evidence type="ECO:0000313" key="12">
    <source>
        <dbReference type="EMBL" id="TRM64790.1"/>
    </source>
</evidence>
<dbReference type="PROSITE" id="PS51359">
    <property type="entry name" value="COX5B_2"/>
    <property type="match status" value="1"/>
</dbReference>
<dbReference type="CDD" id="cd00924">
    <property type="entry name" value="Cyt_c_Oxidase_Vb"/>
    <property type="match status" value="1"/>
</dbReference>
<keyword evidence="13" id="KW-1185">Reference proteome</keyword>
<dbReference type="GO" id="GO:0006123">
    <property type="term" value="P:mitochondrial electron transport, cytochrome c to oxygen"/>
    <property type="evidence" value="ECO:0007669"/>
    <property type="project" value="InterPro"/>
</dbReference>
<protein>
    <recommendedName>
        <fullName evidence="10">Cytochrome c oxidase subunit 4, mitochondrial</fullName>
    </recommendedName>
    <alternativeName>
        <fullName evidence="9">Cytochrome c oxidase polypeptide IV</fullName>
    </alternativeName>
</protein>
<dbReference type="Gene3D" id="2.60.11.10">
    <property type="entry name" value="Cytochrome c oxidase, subunit Vb"/>
    <property type="match status" value="1"/>
</dbReference>
<feature type="binding site" evidence="11">
    <location>
        <position position="104"/>
    </location>
    <ligand>
        <name>Zn(2+)</name>
        <dbReference type="ChEBI" id="CHEBI:29105"/>
    </ligand>
</feature>